<dbReference type="Proteomes" id="UP000008177">
    <property type="component" value="Unplaced contigs"/>
</dbReference>
<feature type="compositionally biased region" description="Basic and acidic residues" evidence="1">
    <location>
        <begin position="44"/>
        <end position="53"/>
    </location>
</feature>
<protein>
    <submittedName>
        <fullName evidence="2">Uncharacterized protein</fullName>
    </submittedName>
</protein>
<reference evidence="3" key="1">
    <citation type="journal article" date="2011" name="PLoS Genet.">
        <title>Genomic analysis of the necrotrophic fungal pathogens Sclerotinia sclerotiorum and Botrytis cinerea.</title>
        <authorList>
            <person name="Amselem J."/>
            <person name="Cuomo C.A."/>
            <person name="van Kan J.A."/>
            <person name="Viaud M."/>
            <person name="Benito E.P."/>
            <person name="Couloux A."/>
            <person name="Coutinho P.M."/>
            <person name="de Vries R.P."/>
            <person name="Dyer P.S."/>
            <person name="Fillinger S."/>
            <person name="Fournier E."/>
            <person name="Gout L."/>
            <person name="Hahn M."/>
            <person name="Kohn L."/>
            <person name="Lapalu N."/>
            <person name="Plummer K.M."/>
            <person name="Pradier J.M."/>
            <person name="Quevillon E."/>
            <person name="Sharon A."/>
            <person name="Simon A."/>
            <person name="ten Have A."/>
            <person name="Tudzynski B."/>
            <person name="Tudzynski P."/>
            <person name="Wincker P."/>
            <person name="Andrew M."/>
            <person name="Anthouard V."/>
            <person name="Beever R.E."/>
            <person name="Beffa R."/>
            <person name="Benoit I."/>
            <person name="Bouzid O."/>
            <person name="Brault B."/>
            <person name="Chen Z."/>
            <person name="Choquer M."/>
            <person name="Collemare J."/>
            <person name="Cotton P."/>
            <person name="Danchin E.G."/>
            <person name="Da Silva C."/>
            <person name="Gautier A."/>
            <person name="Giraud C."/>
            <person name="Giraud T."/>
            <person name="Gonzalez C."/>
            <person name="Grossetete S."/>
            <person name="Guldener U."/>
            <person name="Henrissat B."/>
            <person name="Howlett B.J."/>
            <person name="Kodira C."/>
            <person name="Kretschmer M."/>
            <person name="Lappartient A."/>
            <person name="Leroch M."/>
            <person name="Levis C."/>
            <person name="Mauceli E."/>
            <person name="Neuveglise C."/>
            <person name="Oeser B."/>
            <person name="Pearson M."/>
            <person name="Poulain J."/>
            <person name="Poussereau N."/>
            <person name="Quesneville H."/>
            <person name="Rascle C."/>
            <person name="Schumacher J."/>
            <person name="Segurens B."/>
            <person name="Sexton A."/>
            <person name="Silva E."/>
            <person name="Sirven C."/>
            <person name="Soanes D.M."/>
            <person name="Talbot N.J."/>
            <person name="Templeton M."/>
            <person name="Yandava C."/>
            <person name="Yarden O."/>
            <person name="Zeng Q."/>
            <person name="Rollins J.A."/>
            <person name="Lebrun M.H."/>
            <person name="Dickman M."/>
        </authorList>
    </citation>
    <scope>NUCLEOTIDE SEQUENCE [LARGE SCALE GENOMIC DNA]</scope>
    <source>
        <strain evidence="3">T4</strain>
    </source>
</reference>
<dbReference type="EMBL" id="FQ790291">
    <property type="protein sequence ID" value="CCD48047.1"/>
    <property type="molecule type" value="Genomic_DNA"/>
</dbReference>
<accession>G2Y5Z5</accession>
<sequence length="59" mass="6802">MTATVLYGAWKYTLFCPATIIFDSRWEMIPRKEFSGTRSPSEAVSKKRNEERGVYGLPK</sequence>
<feature type="region of interest" description="Disordered" evidence="1">
    <location>
        <begin position="34"/>
        <end position="59"/>
    </location>
</feature>
<dbReference type="InParanoid" id="G2Y5Z5"/>
<dbReference type="HOGENOM" id="CLU_2960471_0_0_1"/>
<evidence type="ECO:0000313" key="2">
    <source>
        <dbReference type="EMBL" id="CCD48047.1"/>
    </source>
</evidence>
<organism evidence="2 3">
    <name type="scientific">Botryotinia fuckeliana (strain T4)</name>
    <name type="common">Noble rot fungus</name>
    <name type="synonym">Botrytis cinerea</name>
    <dbReference type="NCBI Taxonomy" id="999810"/>
    <lineage>
        <taxon>Eukaryota</taxon>
        <taxon>Fungi</taxon>
        <taxon>Dikarya</taxon>
        <taxon>Ascomycota</taxon>
        <taxon>Pezizomycotina</taxon>
        <taxon>Leotiomycetes</taxon>
        <taxon>Helotiales</taxon>
        <taxon>Sclerotiniaceae</taxon>
        <taxon>Botrytis</taxon>
    </lineage>
</organism>
<gene>
    <name evidence="2" type="ORF">BofuT4_uP110600.1</name>
</gene>
<evidence type="ECO:0000313" key="3">
    <source>
        <dbReference type="Proteomes" id="UP000008177"/>
    </source>
</evidence>
<name>G2Y5Z5_BOTF4</name>
<proteinExistence type="predicted"/>
<evidence type="ECO:0000256" key="1">
    <source>
        <dbReference type="SAM" id="MobiDB-lite"/>
    </source>
</evidence>
<dbReference type="AlphaFoldDB" id="G2Y5Z5"/>